<evidence type="ECO:0000313" key="4">
    <source>
        <dbReference type="EMBL" id="EOT82924.1"/>
    </source>
</evidence>
<dbReference type="InterPro" id="IPR001638">
    <property type="entry name" value="Solute-binding_3/MltF_N"/>
</dbReference>
<feature type="signal peptide" evidence="2">
    <location>
        <begin position="1"/>
        <end position="20"/>
    </location>
</feature>
<comment type="caution">
    <text evidence="4">The sequence shown here is derived from an EMBL/GenBank/DDBJ whole genome shotgun (WGS) entry which is preliminary data.</text>
</comment>
<evidence type="ECO:0000256" key="1">
    <source>
        <dbReference type="ARBA" id="ARBA00022729"/>
    </source>
</evidence>
<sequence>MKKRTLFGLGVLLVLSTSLAACGKESQAQTQKEEGKVITVGTGNAYRPFVYLDENNELQGYDVEVMKEIDKKLPDYQFKYESMDFKNILTALSAGKVDFAGHQYEYNDERAKKYLYGKVGYTDYTLYIAANKDASTYTSLDTLAGKKVFTSPGSNAAYLLEQYNQNHSTKIDIVYNEATQEVLVKGLQNGTADAALLTKYDVDKLNKEFSAELVTNTKPINESKTYFVFKKGDQELADKVDKALQELIDEGKLSELSKKILGADYTK</sequence>
<feature type="domain" description="Solute-binding protein family 3/N-terminal" evidence="3">
    <location>
        <begin position="37"/>
        <end position="264"/>
    </location>
</feature>
<keyword evidence="5" id="KW-1185">Reference proteome</keyword>
<dbReference type="Proteomes" id="UP000015961">
    <property type="component" value="Unassembled WGS sequence"/>
</dbReference>
<dbReference type="OrthoDB" id="8613538at2"/>
<dbReference type="RefSeq" id="WP_016186476.1">
    <property type="nucleotide sequence ID" value="NZ_ASWO01000007.1"/>
</dbReference>
<dbReference type="SMART" id="SM00062">
    <property type="entry name" value="PBPb"/>
    <property type="match status" value="1"/>
</dbReference>
<dbReference type="PROSITE" id="PS51257">
    <property type="entry name" value="PROKAR_LIPOPROTEIN"/>
    <property type="match status" value="1"/>
</dbReference>
<dbReference type="PANTHER" id="PTHR35936">
    <property type="entry name" value="MEMBRANE-BOUND LYTIC MUREIN TRANSGLYCOSYLASE F"/>
    <property type="match status" value="1"/>
</dbReference>
<dbReference type="SUPFAM" id="SSF53850">
    <property type="entry name" value="Periplasmic binding protein-like II"/>
    <property type="match status" value="1"/>
</dbReference>
<reference evidence="4 5" key="1">
    <citation type="submission" date="2013-03" db="EMBL/GenBank/DDBJ databases">
        <title>The Genome Sequence of Enterococcus sulfureus ATCC_49903 (PacBio/Illumina hybrid assembly).</title>
        <authorList>
            <consortium name="The Broad Institute Genomics Platform"/>
            <consortium name="The Broad Institute Genome Sequencing Center for Infectious Disease"/>
            <person name="Earl A."/>
            <person name="Russ C."/>
            <person name="Gilmore M."/>
            <person name="Surin D."/>
            <person name="Walker B."/>
            <person name="Young S."/>
            <person name="Zeng Q."/>
            <person name="Gargeya S."/>
            <person name="Fitzgerald M."/>
            <person name="Haas B."/>
            <person name="Abouelleil A."/>
            <person name="Allen A.W."/>
            <person name="Alvarado L."/>
            <person name="Arachchi H.M."/>
            <person name="Berlin A.M."/>
            <person name="Chapman S.B."/>
            <person name="Gainer-Dewar J."/>
            <person name="Goldberg J."/>
            <person name="Griggs A."/>
            <person name="Gujja S."/>
            <person name="Hansen M."/>
            <person name="Howarth C."/>
            <person name="Imamovic A."/>
            <person name="Ireland A."/>
            <person name="Larimer J."/>
            <person name="McCowan C."/>
            <person name="Murphy C."/>
            <person name="Pearson M."/>
            <person name="Poon T.W."/>
            <person name="Priest M."/>
            <person name="Roberts A."/>
            <person name="Saif S."/>
            <person name="Shea T."/>
            <person name="Sisk P."/>
            <person name="Sykes S."/>
            <person name="Wortman J."/>
            <person name="Nusbaum C."/>
            <person name="Birren B."/>
        </authorList>
    </citation>
    <scope>NUCLEOTIDE SEQUENCE [LARGE SCALE GENOMIC DNA]</scope>
    <source>
        <strain evidence="4 5">ATCC 49903</strain>
    </source>
</reference>
<evidence type="ECO:0000313" key="5">
    <source>
        <dbReference type="Proteomes" id="UP000015961"/>
    </source>
</evidence>
<evidence type="ECO:0000259" key="3">
    <source>
        <dbReference type="SMART" id="SM00062"/>
    </source>
</evidence>
<dbReference type="STRING" id="1140003.OMY_02044"/>
<gene>
    <name evidence="4" type="ORF">I573_02037</name>
</gene>
<proteinExistence type="predicted"/>
<keyword evidence="1 2" id="KW-0732">Signal</keyword>
<organism evidence="4 5">
    <name type="scientific">Enterococcus sulfureus ATCC 49903</name>
    <dbReference type="NCBI Taxonomy" id="1140003"/>
    <lineage>
        <taxon>Bacteria</taxon>
        <taxon>Bacillati</taxon>
        <taxon>Bacillota</taxon>
        <taxon>Bacilli</taxon>
        <taxon>Lactobacillales</taxon>
        <taxon>Enterococcaceae</taxon>
        <taxon>Enterococcus</taxon>
    </lineage>
</organism>
<name>S0NNX7_9ENTE</name>
<dbReference type="AlphaFoldDB" id="S0NNX7"/>
<dbReference type="eggNOG" id="COG0834">
    <property type="taxonomic scope" value="Bacteria"/>
</dbReference>
<dbReference type="Gene3D" id="3.40.190.10">
    <property type="entry name" value="Periplasmic binding protein-like II"/>
    <property type="match status" value="2"/>
</dbReference>
<dbReference type="EMBL" id="ASWO01000007">
    <property type="protein sequence ID" value="EOT82924.1"/>
    <property type="molecule type" value="Genomic_DNA"/>
</dbReference>
<evidence type="ECO:0000256" key="2">
    <source>
        <dbReference type="SAM" id="SignalP"/>
    </source>
</evidence>
<dbReference type="PANTHER" id="PTHR35936:SF18">
    <property type="entry name" value="L-CYSTINE-BINDING PROTEIN TCYJ"/>
    <property type="match status" value="1"/>
</dbReference>
<feature type="chain" id="PRO_5038638779" description="Solute-binding protein family 3/N-terminal domain-containing protein" evidence="2">
    <location>
        <begin position="21"/>
        <end position="267"/>
    </location>
</feature>
<dbReference type="PATRIC" id="fig|1140003.3.peg.1971"/>
<protein>
    <recommendedName>
        <fullName evidence="3">Solute-binding protein family 3/N-terminal domain-containing protein</fullName>
    </recommendedName>
</protein>
<accession>S0NNX7</accession>
<dbReference type="Pfam" id="PF00497">
    <property type="entry name" value="SBP_bac_3"/>
    <property type="match status" value="1"/>
</dbReference>